<dbReference type="Gene3D" id="3.90.640.20">
    <property type="entry name" value="Heat-shock cognate protein, ATPase"/>
    <property type="match status" value="1"/>
</dbReference>
<dbReference type="InterPro" id="IPR032774">
    <property type="entry name" value="WG_beta_rep"/>
</dbReference>
<dbReference type="Gene3D" id="3.30.565.40">
    <property type="entry name" value="Fervidobacterium nodosum Rt17-B1 like"/>
    <property type="match status" value="1"/>
</dbReference>
<dbReference type="PANTHER" id="PTHR37841:SF1">
    <property type="entry name" value="DUF3298 DOMAIN-CONTAINING PROTEIN"/>
    <property type="match status" value="1"/>
</dbReference>
<dbReference type="InterPro" id="IPR011990">
    <property type="entry name" value="TPR-like_helical_dom_sf"/>
</dbReference>
<dbReference type="AlphaFoldDB" id="A0A239ZZL5"/>
<organism evidence="2 3">
    <name type="scientific">Clostridium cochlearium</name>
    <dbReference type="NCBI Taxonomy" id="1494"/>
    <lineage>
        <taxon>Bacteria</taxon>
        <taxon>Bacillati</taxon>
        <taxon>Bacillota</taxon>
        <taxon>Clostridia</taxon>
        <taxon>Eubacteriales</taxon>
        <taxon>Clostridiaceae</taxon>
        <taxon>Clostridium</taxon>
    </lineage>
</organism>
<dbReference type="PANTHER" id="PTHR37841">
    <property type="entry name" value="GLR2918 PROTEIN"/>
    <property type="match status" value="1"/>
</dbReference>
<dbReference type="Proteomes" id="UP000250223">
    <property type="component" value="Unassembled WGS sequence"/>
</dbReference>
<reference evidence="2 3" key="1">
    <citation type="submission" date="2018-06" db="EMBL/GenBank/DDBJ databases">
        <authorList>
            <consortium name="Pathogen Informatics"/>
            <person name="Doyle S."/>
        </authorList>
    </citation>
    <scope>NUCLEOTIDE SEQUENCE [LARGE SCALE GENOMIC DNA]</scope>
    <source>
        <strain evidence="2 3">NCTC13028</strain>
    </source>
</reference>
<dbReference type="EMBL" id="UAWC01000001">
    <property type="protein sequence ID" value="SQB33262.1"/>
    <property type="molecule type" value="Genomic_DNA"/>
</dbReference>
<protein>
    <submittedName>
        <fullName evidence="2">KWG repeat-containing protein</fullName>
    </submittedName>
</protein>
<accession>A0A239ZZL5</accession>
<dbReference type="InterPro" id="IPR021729">
    <property type="entry name" value="DUF3298"/>
</dbReference>
<dbReference type="Pfam" id="PF14903">
    <property type="entry name" value="WG_beta_rep"/>
    <property type="match status" value="5"/>
</dbReference>
<evidence type="ECO:0000259" key="1">
    <source>
        <dbReference type="Pfam" id="PF11738"/>
    </source>
</evidence>
<proteinExistence type="predicted"/>
<dbReference type="Pfam" id="PF11738">
    <property type="entry name" value="DUF3298"/>
    <property type="match status" value="1"/>
</dbReference>
<dbReference type="InterPro" id="IPR037126">
    <property type="entry name" value="PdaC/RsiV-like_sf"/>
</dbReference>
<evidence type="ECO:0000313" key="3">
    <source>
        <dbReference type="Proteomes" id="UP000250223"/>
    </source>
</evidence>
<evidence type="ECO:0000313" key="2">
    <source>
        <dbReference type="EMBL" id="SQB33262.1"/>
    </source>
</evidence>
<sequence>MHILKNFAYNISEVIVKDFDMEYKINFSNFIKTCLPPGAEIIMLEAPYEKPAICIGDLDGDKALEIVIGYKWQGENYILILKKHGDLWYVVANIKGTGYGINYLDIARITEININSLIVGWQVGAIWWQLNIIQWTPQGYKNLLKNDIYYSKIQVEDMKGFNGYDGICEIALWVHDTGEAYKVEVYRFKNGELIPAKDVYPYYFPRVVAYYKERVREMPDAAFYWYYLADAQFKACMYEDALVSINKAIDLNLEYPPRDVLIELKKDLLNKLNCKDESISLYPASIKTVKGVLWGYINSKGDLIIKPQYGEAFDFQNNGLAIVELNNLYGIINQSGKYVVEPKYESISQFSEGRAIAMDSKGFKVIDEKGNELTSKAYNYIGNYKDGRAVFGVPSENGSYFYGYLNRQGKEIIPAKYQTASDFSDGKAVVKVKENEFRLIDINGKTLNTYKYNVVGSFGEGLLAFQEKLDSKLGYIDEAGNVVIKPSFTQAMSFNEGRAVVNISEDYGNEFGLIDRNGKYVIEPKYNNIDRLGEGRLAVGKAILEDKPYIGSKYAIGDINGDFLTDFIYYGVSNYKNGLASAYNNKDTFFIDKKGVRVKNLPTVKGSGTLEFKKDIIKAYVDFRVSYLDKSGRVIWEQNKIIPLNNKYKILEKKYRPNKDYLVYYPEISGMEDSQEKEVNKKLQELSNVKYIPANAQLDYNYFGDFLVEFFKKNLLVLELNGYMYYFGAAHGIPTKVYPHIDLTSGRFYELEDLFKKDSDYVKVISDIINYQIEHDEQYSYVFPDAFKGIKKNQPFYVGKDALYIYFEPYEIAPYAAGFPTFKIPYKEIMSIIDTKGGFWKSFN</sequence>
<feature type="domain" description="DUF3298" evidence="1">
    <location>
        <begin position="752"/>
        <end position="827"/>
    </location>
</feature>
<name>A0A239ZZL5_CLOCO</name>
<dbReference type="SUPFAM" id="SSF48452">
    <property type="entry name" value="TPR-like"/>
    <property type="match status" value="1"/>
</dbReference>
<gene>
    <name evidence="2" type="ORF">NCTC13028_00254</name>
</gene>